<feature type="compositionally biased region" description="Basic and acidic residues" evidence="1">
    <location>
        <begin position="107"/>
        <end position="122"/>
    </location>
</feature>
<dbReference type="EMBL" id="KN593391">
    <property type="protein sequence ID" value="KHJ81151.1"/>
    <property type="molecule type" value="Genomic_DNA"/>
</dbReference>
<protein>
    <submittedName>
        <fullName evidence="2">Uncharacterized protein</fullName>
    </submittedName>
</protein>
<dbReference type="Proteomes" id="UP000053660">
    <property type="component" value="Unassembled WGS sequence"/>
</dbReference>
<evidence type="ECO:0000313" key="2">
    <source>
        <dbReference type="EMBL" id="KHJ81151.1"/>
    </source>
</evidence>
<keyword evidence="3" id="KW-1185">Reference proteome</keyword>
<evidence type="ECO:0000256" key="1">
    <source>
        <dbReference type="SAM" id="MobiDB-lite"/>
    </source>
</evidence>
<sequence>MTPQQLAAAGVWPPGIPMPPSIAQKQQQQKPPPAHADGENMGTDHDYRMAPSAQSSGDVDLRAAPPRGPPPSRAPPSGPPGLRPPDSRMGPPPDMRRPPIELNHAPVDQDQRIRNQEEEIRDPRRRPLPQVGFLEIFPIGRTSAIGFFIRLTEYLKTRGCIESLCT</sequence>
<proteinExistence type="predicted"/>
<organism evidence="2 3">
    <name type="scientific">Oesophagostomum dentatum</name>
    <name type="common">Nodular worm</name>
    <dbReference type="NCBI Taxonomy" id="61180"/>
    <lineage>
        <taxon>Eukaryota</taxon>
        <taxon>Metazoa</taxon>
        <taxon>Ecdysozoa</taxon>
        <taxon>Nematoda</taxon>
        <taxon>Chromadorea</taxon>
        <taxon>Rhabditida</taxon>
        <taxon>Rhabditina</taxon>
        <taxon>Rhabditomorpha</taxon>
        <taxon>Strongyloidea</taxon>
        <taxon>Strongylidae</taxon>
        <taxon>Oesophagostomum</taxon>
    </lineage>
</organism>
<accession>A0A0B1SBC1</accession>
<feature type="compositionally biased region" description="Pro residues" evidence="1">
    <location>
        <begin position="66"/>
        <end position="83"/>
    </location>
</feature>
<feature type="region of interest" description="Disordered" evidence="1">
    <location>
        <begin position="1"/>
        <end position="124"/>
    </location>
</feature>
<evidence type="ECO:0000313" key="3">
    <source>
        <dbReference type="Proteomes" id="UP000053660"/>
    </source>
</evidence>
<name>A0A0B1SBC1_OESDE</name>
<reference evidence="2 3" key="1">
    <citation type="submission" date="2014-03" db="EMBL/GenBank/DDBJ databases">
        <title>Draft genome of the hookworm Oesophagostomum dentatum.</title>
        <authorList>
            <person name="Mitreva M."/>
        </authorList>
    </citation>
    <scope>NUCLEOTIDE SEQUENCE [LARGE SCALE GENOMIC DNA]</scope>
    <source>
        <strain evidence="2 3">OD-Hann</strain>
    </source>
</reference>
<gene>
    <name evidence="2" type="ORF">OESDEN_19163</name>
</gene>
<dbReference type="AlphaFoldDB" id="A0A0B1SBC1"/>
<dbReference type="OrthoDB" id="10646622at2759"/>
<feature type="compositionally biased region" description="Basic and acidic residues" evidence="1">
    <location>
        <begin position="36"/>
        <end position="48"/>
    </location>
</feature>